<dbReference type="Proteomes" id="UP000524404">
    <property type="component" value="Unassembled WGS sequence"/>
</dbReference>
<accession>A0A841ESS3</accession>
<keyword evidence="1 4" id="KW-0349">Heme</keyword>
<feature type="transmembrane region" description="Helical" evidence="6">
    <location>
        <begin position="37"/>
        <end position="58"/>
    </location>
</feature>
<keyword evidence="7" id="KW-0732">Signal</keyword>
<organism evidence="9 10">
    <name type="scientific">Arcicella rosea</name>
    <dbReference type="NCBI Taxonomy" id="502909"/>
    <lineage>
        <taxon>Bacteria</taxon>
        <taxon>Pseudomonadati</taxon>
        <taxon>Bacteroidota</taxon>
        <taxon>Cytophagia</taxon>
        <taxon>Cytophagales</taxon>
        <taxon>Flectobacillaceae</taxon>
        <taxon>Arcicella</taxon>
    </lineage>
</organism>
<feature type="chain" id="PRO_5032954452" evidence="7">
    <location>
        <begin position="19"/>
        <end position="303"/>
    </location>
</feature>
<keyword evidence="3 4" id="KW-0408">Iron</keyword>
<dbReference type="RefSeq" id="WP_184134873.1">
    <property type="nucleotide sequence ID" value="NZ_JACHKT010000019.1"/>
</dbReference>
<evidence type="ECO:0000256" key="7">
    <source>
        <dbReference type="SAM" id="SignalP"/>
    </source>
</evidence>
<dbReference type="InterPro" id="IPR032858">
    <property type="entry name" value="CcoP_N"/>
</dbReference>
<dbReference type="GO" id="GO:0046872">
    <property type="term" value="F:metal ion binding"/>
    <property type="evidence" value="ECO:0007669"/>
    <property type="project" value="UniProtKB-KW"/>
</dbReference>
<keyword evidence="10" id="KW-1185">Reference proteome</keyword>
<sequence length="303" mass="33979">MKKIFIFSLLLGSHQIFAADTPQKEYFFGGVKTIEDLLMVSLLGILIITCIAICFLAYSLQQKVKAILNPSKQTDDAYEQAMKNRTFWQKIASLKPLSMEKDLEMEHKYDDIAELDNPTPPWFMYLFYATIVFSVVYLIGFHIIGNGKIMTNEYAEEVSIAEKAREDYMKKFANTVNEDNVKALTDAKALESGAKLYSQNCIACHGEKGEGKVGPNLTDEFWLHGGSDKNIFHTLTEGVPEKGMISWKKTLNPIQIQQVMSYIVSLKGTNPPNPKEPQGEKYESSEASTDSTANKTTSAISLK</sequence>
<gene>
    <name evidence="9" type="ORF">HNP25_002745</name>
</gene>
<dbReference type="Gene3D" id="1.10.760.10">
    <property type="entry name" value="Cytochrome c-like domain"/>
    <property type="match status" value="1"/>
</dbReference>
<dbReference type="InterPro" id="IPR038414">
    <property type="entry name" value="CcoP_N_sf"/>
</dbReference>
<keyword evidence="6" id="KW-0472">Membrane</keyword>
<evidence type="ECO:0000313" key="9">
    <source>
        <dbReference type="EMBL" id="MBB6004083.1"/>
    </source>
</evidence>
<evidence type="ECO:0000256" key="3">
    <source>
        <dbReference type="ARBA" id="ARBA00023004"/>
    </source>
</evidence>
<dbReference type="AlphaFoldDB" id="A0A841ESS3"/>
<evidence type="ECO:0000256" key="2">
    <source>
        <dbReference type="ARBA" id="ARBA00022723"/>
    </source>
</evidence>
<keyword evidence="6" id="KW-0812">Transmembrane</keyword>
<dbReference type="InterPro" id="IPR050597">
    <property type="entry name" value="Cytochrome_c_Oxidase_Subunit"/>
</dbReference>
<dbReference type="InterPro" id="IPR036909">
    <property type="entry name" value="Cyt_c-like_dom_sf"/>
</dbReference>
<evidence type="ECO:0000256" key="5">
    <source>
        <dbReference type="SAM" id="MobiDB-lite"/>
    </source>
</evidence>
<dbReference type="SUPFAM" id="SSF46626">
    <property type="entry name" value="Cytochrome c"/>
    <property type="match status" value="1"/>
</dbReference>
<dbReference type="PROSITE" id="PS51007">
    <property type="entry name" value="CYTC"/>
    <property type="match status" value="1"/>
</dbReference>
<reference evidence="9 10" key="1">
    <citation type="submission" date="2020-08" db="EMBL/GenBank/DDBJ databases">
        <title>Functional genomics of gut bacteria from endangered species of beetles.</title>
        <authorList>
            <person name="Carlos-Shanley C."/>
        </authorList>
    </citation>
    <scope>NUCLEOTIDE SEQUENCE [LARGE SCALE GENOMIC DNA]</scope>
    <source>
        <strain evidence="9 10">S00070</strain>
    </source>
</reference>
<evidence type="ECO:0000313" key="10">
    <source>
        <dbReference type="Proteomes" id="UP000524404"/>
    </source>
</evidence>
<dbReference type="EMBL" id="JACHKT010000019">
    <property type="protein sequence ID" value="MBB6004083.1"/>
    <property type="molecule type" value="Genomic_DNA"/>
</dbReference>
<evidence type="ECO:0000256" key="6">
    <source>
        <dbReference type="SAM" id="Phobius"/>
    </source>
</evidence>
<evidence type="ECO:0000256" key="4">
    <source>
        <dbReference type="PROSITE-ProRule" id="PRU00433"/>
    </source>
</evidence>
<feature type="compositionally biased region" description="Polar residues" evidence="5">
    <location>
        <begin position="285"/>
        <end position="303"/>
    </location>
</feature>
<dbReference type="Pfam" id="PF14715">
    <property type="entry name" value="FixP_N"/>
    <property type="match status" value="1"/>
</dbReference>
<proteinExistence type="predicted"/>
<keyword evidence="2 4" id="KW-0479">Metal-binding</keyword>
<comment type="caution">
    <text evidence="9">The sequence shown here is derived from an EMBL/GenBank/DDBJ whole genome shotgun (WGS) entry which is preliminary data.</text>
</comment>
<dbReference type="GO" id="GO:0020037">
    <property type="term" value="F:heme binding"/>
    <property type="evidence" value="ECO:0007669"/>
    <property type="project" value="InterPro"/>
</dbReference>
<dbReference type="GO" id="GO:0009055">
    <property type="term" value="F:electron transfer activity"/>
    <property type="evidence" value="ECO:0007669"/>
    <property type="project" value="InterPro"/>
</dbReference>
<dbReference type="InterPro" id="IPR009056">
    <property type="entry name" value="Cyt_c-like_dom"/>
</dbReference>
<evidence type="ECO:0000259" key="8">
    <source>
        <dbReference type="PROSITE" id="PS51007"/>
    </source>
</evidence>
<feature type="region of interest" description="Disordered" evidence="5">
    <location>
        <begin position="267"/>
        <end position="303"/>
    </location>
</feature>
<dbReference type="Pfam" id="PF13442">
    <property type="entry name" value="Cytochrome_CBB3"/>
    <property type="match status" value="1"/>
</dbReference>
<feature type="transmembrane region" description="Helical" evidence="6">
    <location>
        <begin position="122"/>
        <end position="144"/>
    </location>
</feature>
<name>A0A841ESS3_9BACT</name>
<evidence type="ECO:0000256" key="1">
    <source>
        <dbReference type="ARBA" id="ARBA00022617"/>
    </source>
</evidence>
<protein>
    <submittedName>
        <fullName evidence="9">Cytochrome c oxidase cbb3-type subunit 3</fullName>
    </submittedName>
</protein>
<feature type="signal peptide" evidence="7">
    <location>
        <begin position="1"/>
        <end position="18"/>
    </location>
</feature>
<dbReference type="PANTHER" id="PTHR33751">
    <property type="entry name" value="CBB3-TYPE CYTOCHROME C OXIDASE SUBUNIT FIXP"/>
    <property type="match status" value="1"/>
</dbReference>
<feature type="domain" description="Cytochrome c" evidence="8">
    <location>
        <begin position="188"/>
        <end position="267"/>
    </location>
</feature>
<dbReference type="PANTHER" id="PTHR33751:SF1">
    <property type="entry name" value="CBB3-TYPE CYTOCHROME C OXIDASE SUBUNIT FIXP"/>
    <property type="match status" value="1"/>
</dbReference>
<keyword evidence="6" id="KW-1133">Transmembrane helix</keyword>
<dbReference type="Gene3D" id="6.10.280.130">
    <property type="match status" value="1"/>
</dbReference>